<name>A0ABV9BUX5_9ACTN</name>
<dbReference type="Proteomes" id="UP001595990">
    <property type="component" value="Unassembled WGS sequence"/>
</dbReference>
<dbReference type="EMBL" id="JBHSFS010000026">
    <property type="protein sequence ID" value="MFC4517838.1"/>
    <property type="molecule type" value="Genomic_DNA"/>
</dbReference>
<keyword evidence="2" id="KW-1185">Reference proteome</keyword>
<protein>
    <submittedName>
        <fullName evidence="1">Uncharacterized protein</fullName>
    </submittedName>
</protein>
<gene>
    <name evidence="1" type="ORF">ACFPEN_33675</name>
</gene>
<comment type="caution">
    <text evidence="1">The sequence shown here is derived from an EMBL/GenBank/DDBJ whole genome shotgun (WGS) entry which is preliminary data.</text>
</comment>
<dbReference type="RefSeq" id="WP_358240991.1">
    <property type="nucleotide sequence ID" value="NZ_JBHSFS010000026.1"/>
</dbReference>
<reference evidence="2" key="1">
    <citation type="journal article" date="2019" name="Int. J. Syst. Evol. Microbiol.">
        <title>The Global Catalogue of Microorganisms (GCM) 10K type strain sequencing project: providing services to taxonomists for standard genome sequencing and annotation.</title>
        <authorList>
            <consortium name="The Broad Institute Genomics Platform"/>
            <consortium name="The Broad Institute Genome Sequencing Center for Infectious Disease"/>
            <person name="Wu L."/>
            <person name="Ma J."/>
        </authorList>
    </citation>
    <scope>NUCLEOTIDE SEQUENCE [LARGE SCALE GENOMIC DNA]</scope>
    <source>
        <strain evidence="2">CECT 8064</strain>
    </source>
</reference>
<proteinExistence type="predicted"/>
<evidence type="ECO:0000313" key="2">
    <source>
        <dbReference type="Proteomes" id="UP001595990"/>
    </source>
</evidence>
<accession>A0ABV9BUX5</accession>
<organism evidence="1 2">
    <name type="scientific">Streptomyces ehimensis</name>
    <dbReference type="NCBI Taxonomy" id="68195"/>
    <lineage>
        <taxon>Bacteria</taxon>
        <taxon>Bacillati</taxon>
        <taxon>Actinomycetota</taxon>
        <taxon>Actinomycetes</taxon>
        <taxon>Kitasatosporales</taxon>
        <taxon>Streptomycetaceae</taxon>
        <taxon>Streptomyces</taxon>
    </lineage>
</organism>
<evidence type="ECO:0000313" key="1">
    <source>
        <dbReference type="EMBL" id="MFC4517838.1"/>
    </source>
</evidence>
<sequence>MDARTDEKIPELISAGLPIPDDKACSRMRPVHTNRRHPLEDLVHWRGSLPELLQAVQQCHSPAPVVFDRGHAAAALERAVLGLVTPDQLVAWAQAVHFEDRVDIEDAHEDLLTQFLFEVSSPELFGPVTAASCERWLHTIRTSQAAAGEGPGSS</sequence>